<keyword evidence="6" id="KW-1185">Reference proteome</keyword>
<reference evidence="5 6" key="1">
    <citation type="submission" date="2018-09" db="EMBL/GenBank/DDBJ databases">
        <title>Rhizobium sp. MAE2-X.</title>
        <authorList>
            <person name="Lee Y."/>
            <person name="Jeon C.O."/>
        </authorList>
    </citation>
    <scope>NUCLEOTIDE SEQUENCE [LARGE SCALE GENOMIC DNA]</scope>
    <source>
        <strain evidence="5 6">MAE2-X</strain>
    </source>
</reference>
<dbReference type="CDD" id="cd06529">
    <property type="entry name" value="S24_LexA-like"/>
    <property type="match status" value="1"/>
</dbReference>
<dbReference type="InterPro" id="IPR036286">
    <property type="entry name" value="LexA/Signal_pep-like_sf"/>
</dbReference>
<keyword evidence="2" id="KW-0238">DNA-binding</keyword>
<dbReference type="EMBL" id="CP032405">
    <property type="protein sequence ID" value="QRF50042.1"/>
    <property type="molecule type" value="Genomic_DNA"/>
</dbReference>
<proteinExistence type="predicted"/>
<protein>
    <submittedName>
        <fullName evidence="5">Transcriptional regulator</fullName>
    </submittedName>
</protein>
<sequence>MGTSGMSEEKAYLKPIGRRLIAVREALGFKNREDFALAYGAPRKTFEKYEQGLSELPTKLMLWLRDQYDVNLSWLISGDGEMRPAASRAPAVVNELDDGMVRIKHYNVSAAAGTGLVPVDEHEEQDDIILARSFLRRLGAAPDQSQVIFARGESMLPTIPDGSLLLIDRSKTHLVEGGVFVFRVGEGIKVKRARWRADQRIDLLSDNQLAGYPPETYTRDEIASIVPLGRVMCVMRVP</sequence>
<dbReference type="SUPFAM" id="SSF47413">
    <property type="entry name" value="lambda repressor-like DNA-binding domains"/>
    <property type="match status" value="1"/>
</dbReference>
<dbReference type="InterPro" id="IPR039418">
    <property type="entry name" value="LexA-like"/>
</dbReference>
<keyword evidence="1" id="KW-0805">Transcription regulation</keyword>
<accession>A0ABX7ERU5</accession>
<dbReference type="InterPro" id="IPR015927">
    <property type="entry name" value="Peptidase_S24_S26A/B/C"/>
</dbReference>
<dbReference type="PANTHER" id="PTHR40661">
    <property type="match status" value="1"/>
</dbReference>
<dbReference type="InterPro" id="IPR010982">
    <property type="entry name" value="Lambda_DNA-bd_dom_sf"/>
</dbReference>
<dbReference type="Proteomes" id="UP000596351">
    <property type="component" value="Chromosome"/>
</dbReference>
<evidence type="ECO:0000256" key="3">
    <source>
        <dbReference type="ARBA" id="ARBA00023163"/>
    </source>
</evidence>
<evidence type="ECO:0000313" key="5">
    <source>
        <dbReference type="EMBL" id="QRF50042.1"/>
    </source>
</evidence>
<evidence type="ECO:0000256" key="2">
    <source>
        <dbReference type="ARBA" id="ARBA00023125"/>
    </source>
</evidence>
<organism evidence="5 6">
    <name type="scientific">Rhizobium rosettiformans</name>
    <dbReference type="NCBI Taxonomy" id="1368430"/>
    <lineage>
        <taxon>Bacteria</taxon>
        <taxon>Pseudomonadati</taxon>
        <taxon>Pseudomonadota</taxon>
        <taxon>Alphaproteobacteria</taxon>
        <taxon>Hyphomicrobiales</taxon>
        <taxon>Rhizobiaceae</taxon>
        <taxon>Rhizobium/Agrobacterium group</taxon>
        <taxon>Rhizobium</taxon>
    </lineage>
</organism>
<keyword evidence="3" id="KW-0804">Transcription</keyword>
<evidence type="ECO:0000259" key="4">
    <source>
        <dbReference type="Pfam" id="PF00717"/>
    </source>
</evidence>
<name>A0ABX7ERU5_9HYPH</name>
<dbReference type="Gene3D" id="1.10.260.40">
    <property type="entry name" value="lambda repressor-like DNA-binding domains"/>
    <property type="match status" value="1"/>
</dbReference>
<gene>
    <name evidence="5" type="ORF">D4A92_00550</name>
</gene>
<evidence type="ECO:0000256" key="1">
    <source>
        <dbReference type="ARBA" id="ARBA00023015"/>
    </source>
</evidence>
<dbReference type="PANTHER" id="PTHR40661:SF1">
    <property type="entry name" value="HTH CRO_C1-TYPE DOMAIN-CONTAINING PROTEIN"/>
    <property type="match status" value="1"/>
</dbReference>
<evidence type="ECO:0000313" key="6">
    <source>
        <dbReference type="Proteomes" id="UP000596351"/>
    </source>
</evidence>
<dbReference type="SUPFAM" id="SSF51306">
    <property type="entry name" value="LexA/Signal peptidase"/>
    <property type="match status" value="1"/>
</dbReference>
<feature type="domain" description="Peptidase S24/S26A/S26B/S26C" evidence="4">
    <location>
        <begin position="109"/>
        <end position="230"/>
    </location>
</feature>
<dbReference type="Pfam" id="PF00717">
    <property type="entry name" value="Peptidase_S24"/>
    <property type="match status" value="1"/>
</dbReference>
<dbReference type="Gene3D" id="2.10.109.10">
    <property type="entry name" value="Umud Fragment, subunit A"/>
    <property type="match status" value="1"/>
</dbReference>